<dbReference type="STRING" id="483937.AMQ84_16445"/>
<dbReference type="Pfam" id="PF00144">
    <property type="entry name" value="Beta-lactamase"/>
    <property type="match status" value="1"/>
</dbReference>
<dbReference type="AlphaFoldDB" id="A0A0E4CXQ7"/>
<name>A0A0E4CXQ7_9BACL</name>
<dbReference type="PANTHER" id="PTHR46825:SF9">
    <property type="entry name" value="BETA-LACTAMASE-RELATED DOMAIN-CONTAINING PROTEIN"/>
    <property type="match status" value="1"/>
</dbReference>
<organism evidence="3 4">
    <name type="scientific">Paenibacillus riograndensis SBR5</name>
    <dbReference type="NCBI Taxonomy" id="1073571"/>
    <lineage>
        <taxon>Bacteria</taxon>
        <taxon>Bacillati</taxon>
        <taxon>Bacillota</taxon>
        <taxon>Bacilli</taxon>
        <taxon>Bacillales</taxon>
        <taxon>Paenibacillaceae</taxon>
        <taxon>Paenibacillus</taxon>
        <taxon>Paenibacillus sonchi group</taxon>
    </lineage>
</organism>
<dbReference type="InterPro" id="IPR001466">
    <property type="entry name" value="Beta-lactam-related"/>
</dbReference>
<proteinExistence type="predicted"/>
<dbReference type="PATRIC" id="fig|1073571.4.peg.4513"/>
<dbReference type="KEGG" id="pri:PRIO_4218"/>
<evidence type="ECO:0000313" key="3">
    <source>
        <dbReference type="EMBL" id="CQR56620.1"/>
    </source>
</evidence>
<feature type="domain" description="SLH" evidence="2">
    <location>
        <begin position="480"/>
        <end position="537"/>
    </location>
</feature>
<dbReference type="InterPro" id="IPR012338">
    <property type="entry name" value="Beta-lactam/transpept-like"/>
</dbReference>
<evidence type="ECO:0000256" key="1">
    <source>
        <dbReference type="SAM" id="SignalP"/>
    </source>
</evidence>
<sequence>MSTARLQILDPLIMLIFTATLLLPSVVAAAAPPVSPSAVKLDKAGVEAFATQFFEQKEVKEQLAGALLVIVKDGQVLLNKGYGYADIAAKRPVDADTTLFRLASVSKLFTAAGIMQLAEAGKVDLDKDVQTYLPDLKIPNTTGAPLTLKHLMTHTTGFDNADNVDSDRSYTLKNYLNDMMPTVVRKPGEVFRYDNFAFTLQGYIIEQVSGLPFQDYVSKNIFNPLGMDSSSFIFNDKVKQAIATPYDNNLEQLEQIKNVPDNSPQGGMFSTGADMAKFMLAMLHNGQTGDGRFLTEASIKAMEHTSVTIHPDIPGAGYAFETNYPKDYNGHTVVEKGGDLSGFHSNLWLLPGQNTGMFLALNSDKGNLRLPFFEQFMSRYFPKTDAGPAFLKPAPDKQQLLRFEGLYRHLRTPVLRYDITATDGALIVRDALGTHTLRQADDLLFYDEEGTPAGFKADADGNITYFSYNMTDSWAEKIPVPPIFSDVPVNHPYAKSIYYLVQLGAIPGGTNEFKPDKAVTRGQFLSQIMPLAGFQLSTRPSVFSDTKGSPYEAVIQTAVDYGIVQGLPGSIFGPNQPLTREQAATFIWRMVKISLNADPVKADLKTPASPWASEGVQYIAGQQLFGPDVQAANGALEYRPKDPMLNKEAAVLIYKLVQKLF</sequence>
<dbReference type="EMBL" id="LN831776">
    <property type="protein sequence ID" value="CQR56620.1"/>
    <property type="molecule type" value="Genomic_DNA"/>
</dbReference>
<evidence type="ECO:0000259" key="2">
    <source>
        <dbReference type="PROSITE" id="PS51272"/>
    </source>
</evidence>
<evidence type="ECO:0000313" key="4">
    <source>
        <dbReference type="Proteomes" id="UP000033163"/>
    </source>
</evidence>
<gene>
    <name evidence="3" type="ORF">PRIO_4218</name>
</gene>
<keyword evidence="1" id="KW-0732">Signal</keyword>
<dbReference type="PANTHER" id="PTHR46825">
    <property type="entry name" value="D-ALANYL-D-ALANINE-CARBOXYPEPTIDASE/ENDOPEPTIDASE AMPH"/>
    <property type="match status" value="1"/>
</dbReference>
<dbReference type="Gene3D" id="3.40.710.10">
    <property type="entry name" value="DD-peptidase/beta-lactamase superfamily"/>
    <property type="match status" value="1"/>
</dbReference>
<feature type="chain" id="PRO_5002419488" evidence="1">
    <location>
        <begin position="31"/>
        <end position="661"/>
    </location>
</feature>
<dbReference type="PROSITE" id="PS51272">
    <property type="entry name" value="SLH"/>
    <property type="match status" value="2"/>
</dbReference>
<reference evidence="4" key="1">
    <citation type="submission" date="2015-03" db="EMBL/GenBank/DDBJ databases">
        <authorList>
            <person name="Wibberg D."/>
        </authorList>
    </citation>
    <scope>NUCLEOTIDE SEQUENCE [LARGE SCALE GENOMIC DNA]</scope>
</reference>
<dbReference type="RefSeq" id="WP_167345646.1">
    <property type="nucleotide sequence ID" value="NZ_LN831776.1"/>
</dbReference>
<accession>A0A0E4CXQ7</accession>
<dbReference type="Proteomes" id="UP000033163">
    <property type="component" value="Chromosome I"/>
</dbReference>
<dbReference type="InterPro" id="IPR001119">
    <property type="entry name" value="SLH_dom"/>
</dbReference>
<protein>
    <submittedName>
        <fullName evidence="3">Beta-lactamase</fullName>
    </submittedName>
</protein>
<dbReference type="SUPFAM" id="SSF56601">
    <property type="entry name" value="beta-lactamase/transpeptidase-like"/>
    <property type="match status" value="1"/>
</dbReference>
<dbReference type="HOGENOM" id="CLU_022757_0_0_9"/>
<feature type="domain" description="SLH" evidence="2">
    <location>
        <begin position="538"/>
        <end position="601"/>
    </location>
</feature>
<dbReference type="InterPro" id="IPR050491">
    <property type="entry name" value="AmpC-like"/>
</dbReference>
<dbReference type="Pfam" id="PF00395">
    <property type="entry name" value="SLH"/>
    <property type="match status" value="2"/>
</dbReference>
<feature type="signal peptide" evidence="1">
    <location>
        <begin position="1"/>
        <end position="30"/>
    </location>
</feature>